<protein>
    <submittedName>
        <fullName evidence="2">Cell division protein FtsH</fullName>
    </submittedName>
</protein>
<keyword evidence="2" id="KW-0131">Cell cycle</keyword>
<name>A0A537LR48_9BACT</name>
<dbReference type="InterPro" id="IPR037219">
    <property type="entry name" value="Peptidase_M41-like"/>
</dbReference>
<feature type="compositionally biased region" description="Pro residues" evidence="1">
    <location>
        <begin position="72"/>
        <end position="82"/>
    </location>
</feature>
<dbReference type="GO" id="GO:0005524">
    <property type="term" value="F:ATP binding"/>
    <property type="evidence" value="ECO:0007669"/>
    <property type="project" value="InterPro"/>
</dbReference>
<dbReference type="GO" id="GO:0004176">
    <property type="term" value="F:ATP-dependent peptidase activity"/>
    <property type="evidence" value="ECO:0007669"/>
    <property type="project" value="InterPro"/>
</dbReference>
<dbReference type="GO" id="GO:0004222">
    <property type="term" value="F:metalloendopeptidase activity"/>
    <property type="evidence" value="ECO:0007669"/>
    <property type="project" value="InterPro"/>
</dbReference>
<gene>
    <name evidence="2" type="ORF">E6G98_07475</name>
</gene>
<accession>A0A537LR48</accession>
<reference evidence="2 3" key="1">
    <citation type="journal article" date="2019" name="Nat. Microbiol.">
        <title>Mediterranean grassland soil C-N compound turnover is dependent on rainfall and depth, and is mediated by genomically divergent microorganisms.</title>
        <authorList>
            <person name="Diamond S."/>
            <person name="Andeer P.F."/>
            <person name="Li Z."/>
            <person name="Crits-Christoph A."/>
            <person name="Burstein D."/>
            <person name="Anantharaman K."/>
            <person name="Lane K.R."/>
            <person name="Thomas B.C."/>
            <person name="Pan C."/>
            <person name="Northen T.R."/>
            <person name="Banfield J.F."/>
        </authorList>
    </citation>
    <scope>NUCLEOTIDE SEQUENCE [LARGE SCALE GENOMIC DNA]</scope>
    <source>
        <strain evidence="2">NP_1</strain>
    </source>
</reference>
<dbReference type="AlphaFoldDB" id="A0A537LR48"/>
<organism evidence="2 3">
    <name type="scientific">Candidatus Segetimicrobium genomatis</name>
    <dbReference type="NCBI Taxonomy" id="2569760"/>
    <lineage>
        <taxon>Bacteria</taxon>
        <taxon>Bacillati</taxon>
        <taxon>Candidatus Sysuimicrobiota</taxon>
        <taxon>Candidatus Sysuimicrobiia</taxon>
        <taxon>Candidatus Sysuimicrobiales</taxon>
        <taxon>Candidatus Segetimicrobiaceae</taxon>
        <taxon>Candidatus Segetimicrobium</taxon>
    </lineage>
</organism>
<dbReference type="Proteomes" id="UP000315217">
    <property type="component" value="Unassembled WGS sequence"/>
</dbReference>
<dbReference type="SUPFAM" id="SSF140990">
    <property type="entry name" value="FtsH protease domain-like"/>
    <property type="match status" value="1"/>
</dbReference>
<comment type="caution">
    <text evidence="2">The sequence shown here is derived from an EMBL/GenBank/DDBJ whole genome shotgun (WGS) entry which is preliminary data.</text>
</comment>
<dbReference type="GO" id="GO:0051301">
    <property type="term" value="P:cell division"/>
    <property type="evidence" value="ECO:0007669"/>
    <property type="project" value="UniProtKB-KW"/>
</dbReference>
<feature type="region of interest" description="Disordered" evidence="1">
    <location>
        <begin position="46"/>
        <end position="88"/>
    </location>
</feature>
<evidence type="ECO:0000313" key="3">
    <source>
        <dbReference type="Proteomes" id="UP000315217"/>
    </source>
</evidence>
<keyword evidence="2" id="KW-0132">Cell division</keyword>
<feature type="non-terminal residue" evidence="2">
    <location>
        <position position="1"/>
    </location>
</feature>
<dbReference type="Gene3D" id="1.20.58.760">
    <property type="entry name" value="Peptidase M41"/>
    <property type="match status" value="1"/>
</dbReference>
<dbReference type="GO" id="GO:0006508">
    <property type="term" value="P:proteolysis"/>
    <property type="evidence" value="ECO:0007669"/>
    <property type="project" value="InterPro"/>
</dbReference>
<proteinExistence type="predicted"/>
<evidence type="ECO:0000256" key="1">
    <source>
        <dbReference type="SAM" id="MobiDB-lite"/>
    </source>
</evidence>
<sequence>RRIIDECYQRARDALLGARERLNRLAKALLERESLEGEQIEKVLAGEPLEPEAPAVPAAMAGPGLKTEPPRPEAPLPAPTLKPKPEAS</sequence>
<dbReference type="EMBL" id="VBAI01000115">
    <property type="protein sequence ID" value="TMJ10499.1"/>
    <property type="molecule type" value="Genomic_DNA"/>
</dbReference>
<evidence type="ECO:0000313" key="2">
    <source>
        <dbReference type="EMBL" id="TMJ10499.1"/>
    </source>
</evidence>
<feature type="compositionally biased region" description="Low complexity" evidence="1">
    <location>
        <begin position="46"/>
        <end position="67"/>
    </location>
</feature>